<sequence length="138" mass="14371">MTTTDTDRGAAPAELALAVPTTAAALPDVRATLDRWLTGLGVGTGTRQDVVLVVDEALTNAIEHAYGDSPDPGPISLTAVHDAGGVEVRVRDQGTWKQPTVDGVRGRGLAMIAAIADRMDLSVADGHTTVFAHVPHRD</sequence>
<dbReference type="OrthoDB" id="5184914at2"/>
<proteinExistence type="predicted"/>
<protein>
    <submittedName>
        <fullName evidence="3">Serine phosphatase RsbU, regulator of sigma subunit</fullName>
    </submittedName>
</protein>
<evidence type="ECO:0000313" key="3">
    <source>
        <dbReference type="EMBL" id="EWC60019.1"/>
    </source>
</evidence>
<accession>A0A8E3BDV6</accession>
<evidence type="ECO:0000259" key="2">
    <source>
        <dbReference type="Pfam" id="PF13581"/>
    </source>
</evidence>
<gene>
    <name evidence="3" type="ORF">UO65_4672</name>
</gene>
<comment type="caution">
    <text evidence="3">The sequence shown here is derived from an EMBL/GenBank/DDBJ whole genome shotgun (WGS) entry which is preliminary data.</text>
</comment>
<dbReference type="InterPro" id="IPR003594">
    <property type="entry name" value="HATPase_dom"/>
</dbReference>
<dbReference type="Gene3D" id="3.30.565.10">
    <property type="entry name" value="Histidine kinase-like ATPase, C-terminal domain"/>
    <property type="match status" value="1"/>
</dbReference>
<dbReference type="InterPro" id="IPR036890">
    <property type="entry name" value="HATPase_C_sf"/>
</dbReference>
<organism evidence="3 4">
    <name type="scientific">Actinokineospora spheciospongiae</name>
    <dbReference type="NCBI Taxonomy" id="909613"/>
    <lineage>
        <taxon>Bacteria</taxon>
        <taxon>Bacillati</taxon>
        <taxon>Actinomycetota</taxon>
        <taxon>Actinomycetes</taxon>
        <taxon>Pseudonocardiales</taxon>
        <taxon>Pseudonocardiaceae</taxon>
        <taxon>Actinokineospora</taxon>
    </lineage>
</organism>
<reference evidence="3 4" key="1">
    <citation type="journal article" date="2014" name="Genome Announc.">
        <title>Draft Genome Sequence of the Antitrypanosomally Active Sponge-Associated Bacterium Actinokineospora sp. Strain EG49.</title>
        <authorList>
            <person name="Harjes J."/>
            <person name="Ryu T."/>
            <person name="Abdelmohsen U.R."/>
            <person name="Moitinho-Silva L."/>
            <person name="Horn H."/>
            <person name="Ravasi T."/>
            <person name="Hentschel U."/>
        </authorList>
    </citation>
    <scope>NUCLEOTIDE SEQUENCE [LARGE SCALE GENOMIC DNA]</scope>
    <source>
        <strain evidence="3 4">EG49</strain>
    </source>
</reference>
<dbReference type="eggNOG" id="COG2172">
    <property type="taxonomic scope" value="Bacteria"/>
</dbReference>
<dbReference type="CDD" id="cd16936">
    <property type="entry name" value="HATPase_RsbW-like"/>
    <property type="match status" value="1"/>
</dbReference>
<dbReference type="SUPFAM" id="SSF55874">
    <property type="entry name" value="ATPase domain of HSP90 chaperone/DNA topoisomerase II/histidine kinase"/>
    <property type="match status" value="1"/>
</dbReference>
<dbReference type="GO" id="GO:0004674">
    <property type="term" value="F:protein serine/threonine kinase activity"/>
    <property type="evidence" value="ECO:0007669"/>
    <property type="project" value="UniProtKB-KW"/>
</dbReference>
<name>W7J1N7_9PSEU</name>
<feature type="domain" description="Histidine kinase/HSP90-like ATPase" evidence="2">
    <location>
        <begin position="20"/>
        <end position="130"/>
    </location>
</feature>
<dbReference type="Proteomes" id="UP000019277">
    <property type="component" value="Unassembled WGS sequence"/>
</dbReference>
<keyword evidence="4" id="KW-1185">Reference proteome</keyword>
<dbReference type="PANTHER" id="PTHR35526">
    <property type="entry name" value="ANTI-SIGMA-F FACTOR RSBW-RELATED"/>
    <property type="match status" value="1"/>
</dbReference>
<evidence type="ECO:0000256" key="1">
    <source>
        <dbReference type="ARBA" id="ARBA00022527"/>
    </source>
</evidence>
<dbReference type="RefSeq" id="WP_035286138.1">
    <property type="nucleotide sequence ID" value="NZ_AYXG01000177.1"/>
</dbReference>
<evidence type="ECO:0000313" key="4">
    <source>
        <dbReference type="Proteomes" id="UP000019277"/>
    </source>
</evidence>
<dbReference type="PATRIC" id="fig|909613.9.peg.4674"/>
<dbReference type="Pfam" id="PF13581">
    <property type="entry name" value="HATPase_c_2"/>
    <property type="match status" value="1"/>
</dbReference>
<dbReference type="AlphaFoldDB" id="W7J1N7"/>
<dbReference type="InterPro" id="IPR050267">
    <property type="entry name" value="Anti-sigma-factor_SerPK"/>
</dbReference>
<dbReference type="PANTHER" id="PTHR35526:SF3">
    <property type="entry name" value="ANTI-SIGMA-F FACTOR RSBW"/>
    <property type="match status" value="1"/>
</dbReference>
<accession>W7J1N7</accession>
<dbReference type="STRING" id="909613.UO65_4672"/>
<keyword evidence="1" id="KW-0808">Transferase</keyword>
<keyword evidence="1" id="KW-0723">Serine/threonine-protein kinase</keyword>
<keyword evidence="1" id="KW-0418">Kinase</keyword>
<dbReference type="EMBL" id="AYXG01000177">
    <property type="protein sequence ID" value="EWC60019.1"/>
    <property type="molecule type" value="Genomic_DNA"/>
</dbReference>